<gene>
    <name evidence="2" type="ORF">E2C01_007532</name>
</gene>
<accession>A0A5B7CZ99</accession>
<evidence type="ECO:0000256" key="1">
    <source>
        <dbReference type="SAM" id="MobiDB-lite"/>
    </source>
</evidence>
<organism evidence="2 3">
    <name type="scientific">Portunus trituberculatus</name>
    <name type="common">Swimming crab</name>
    <name type="synonym">Neptunus trituberculatus</name>
    <dbReference type="NCBI Taxonomy" id="210409"/>
    <lineage>
        <taxon>Eukaryota</taxon>
        <taxon>Metazoa</taxon>
        <taxon>Ecdysozoa</taxon>
        <taxon>Arthropoda</taxon>
        <taxon>Crustacea</taxon>
        <taxon>Multicrustacea</taxon>
        <taxon>Malacostraca</taxon>
        <taxon>Eumalacostraca</taxon>
        <taxon>Eucarida</taxon>
        <taxon>Decapoda</taxon>
        <taxon>Pleocyemata</taxon>
        <taxon>Brachyura</taxon>
        <taxon>Eubrachyura</taxon>
        <taxon>Portunoidea</taxon>
        <taxon>Portunidae</taxon>
        <taxon>Portuninae</taxon>
        <taxon>Portunus</taxon>
    </lineage>
</organism>
<reference evidence="2 3" key="1">
    <citation type="submission" date="2019-05" db="EMBL/GenBank/DDBJ databases">
        <title>Another draft genome of Portunus trituberculatus and its Hox gene families provides insights of decapod evolution.</title>
        <authorList>
            <person name="Jeong J.-H."/>
            <person name="Song I."/>
            <person name="Kim S."/>
            <person name="Choi T."/>
            <person name="Kim D."/>
            <person name="Ryu S."/>
            <person name="Kim W."/>
        </authorList>
    </citation>
    <scope>NUCLEOTIDE SEQUENCE [LARGE SCALE GENOMIC DNA]</scope>
    <source>
        <tissue evidence="2">Muscle</tissue>
    </source>
</reference>
<proteinExistence type="predicted"/>
<name>A0A5B7CZ99_PORTR</name>
<evidence type="ECO:0000313" key="3">
    <source>
        <dbReference type="Proteomes" id="UP000324222"/>
    </source>
</evidence>
<keyword evidence="3" id="KW-1185">Reference proteome</keyword>
<dbReference type="Proteomes" id="UP000324222">
    <property type="component" value="Unassembled WGS sequence"/>
</dbReference>
<comment type="caution">
    <text evidence="2">The sequence shown here is derived from an EMBL/GenBank/DDBJ whole genome shotgun (WGS) entry which is preliminary data.</text>
</comment>
<feature type="region of interest" description="Disordered" evidence="1">
    <location>
        <begin position="1"/>
        <end position="22"/>
    </location>
</feature>
<protein>
    <submittedName>
        <fullName evidence="2">Uncharacterized protein</fullName>
    </submittedName>
</protein>
<dbReference type="AlphaFoldDB" id="A0A5B7CZ99"/>
<sequence>MVSHYLGCDHHRERESGGHSAKLPISPREIHDSLACHQLVLRIIHGAIKVTFLILSHIFGYN</sequence>
<dbReference type="EMBL" id="VSRR010000377">
    <property type="protein sequence ID" value="MPC14760.1"/>
    <property type="molecule type" value="Genomic_DNA"/>
</dbReference>
<evidence type="ECO:0000313" key="2">
    <source>
        <dbReference type="EMBL" id="MPC14760.1"/>
    </source>
</evidence>
<feature type="compositionally biased region" description="Basic and acidic residues" evidence="1">
    <location>
        <begin position="7"/>
        <end position="17"/>
    </location>
</feature>